<gene>
    <name evidence="2" type="ORF">DFR76_103116</name>
</gene>
<keyword evidence="1" id="KW-0732">Signal</keyword>
<comment type="caution">
    <text evidence="2">The sequence shown here is derived from an EMBL/GenBank/DDBJ whole genome shotgun (WGS) entry which is preliminary data.</text>
</comment>
<keyword evidence="3" id="KW-1185">Reference proteome</keyword>
<evidence type="ECO:0000313" key="3">
    <source>
        <dbReference type="Proteomes" id="UP000254869"/>
    </source>
</evidence>
<accession>A0A370I8H6</accession>
<evidence type="ECO:0008006" key="4">
    <source>
        <dbReference type="Google" id="ProtNLM"/>
    </source>
</evidence>
<proteinExistence type="predicted"/>
<dbReference type="RefSeq" id="WP_068005117.1">
    <property type="nucleotide sequence ID" value="NZ_QQBC01000003.1"/>
</dbReference>
<sequence>MIRTAGFVAAVVAAGAFGVLGAGPAAAAAGTMSINGKLYENPTGCIDTGNSFQTIVANSTDKLIEVHAGRNCTGPVVAKVEVNGMNVIPNGSLQIVE</sequence>
<dbReference type="AlphaFoldDB" id="A0A370I8H6"/>
<dbReference type="EMBL" id="QQBC01000003">
    <property type="protein sequence ID" value="RDI67045.1"/>
    <property type="molecule type" value="Genomic_DNA"/>
</dbReference>
<dbReference type="Proteomes" id="UP000254869">
    <property type="component" value="Unassembled WGS sequence"/>
</dbReference>
<evidence type="ECO:0000256" key="1">
    <source>
        <dbReference type="SAM" id="SignalP"/>
    </source>
</evidence>
<evidence type="ECO:0000313" key="2">
    <source>
        <dbReference type="EMBL" id="RDI67045.1"/>
    </source>
</evidence>
<feature type="signal peptide" evidence="1">
    <location>
        <begin position="1"/>
        <end position="27"/>
    </location>
</feature>
<dbReference type="STRING" id="1210086.GCA_001613105_06101"/>
<reference evidence="2 3" key="1">
    <citation type="submission" date="2018-07" db="EMBL/GenBank/DDBJ databases">
        <title>Genomic Encyclopedia of Type Strains, Phase IV (KMG-IV): sequencing the most valuable type-strain genomes for metagenomic binning, comparative biology and taxonomic classification.</title>
        <authorList>
            <person name="Goeker M."/>
        </authorList>
    </citation>
    <scope>NUCLEOTIDE SEQUENCE [LARGE SCALE GENOMIC DNA]</scope>
    <source>
        <strain evidence="2 3">DSM 44290</strain>
    </source>
</reference>
<protein>
    <recommendedName>
        <fullName evidence="4">Secreted protein</fullName>
    </recommendedName>
</protein>
<name>A0A370I8H6_9NOCA</name>
<feature type="chain" id="PRO_5016587838" description="Secreted protein" evidence="1">
    <location>
        <begin position="28"/>
        <end position="97"/>
    </location>
</feature>
<organism evidence="2 3">
    <name type="scientific">Nocardia pseudobrasiliensis</name>
    <dbReference type="NCBI Taxonomy" id="45979"/>
    <lineage>
        <taxon>Bacteria</taxon>
        <taxon>Bacillati</taxon>
        <taxon>Actinomycetota</taxon>
        <taxon>Actinomycetes</taxon>
        <taxon>Mycobacteriales</taxon>
        <taxon>Nocardiaceae</taxon>
        <taxon>Nocardia</taxon>
    </lineage>
</organism>